<sequence>MDLLKRIKFFFLLSIVLIVLTNANGEDISMDTRDGEDLMLQCRFSPDYSSKDFIYYWARSSQQKFENVAVDRNALSSTYKVDFRPEKGIYDLRITNASYNRDNGRFECRIKAQGTGDDVHQQYYNLTVLTPPQPPLVAPGNIVVATEEKKQELTCSSIGGSPDPTITWYREGTNAPLQAIVNRGGSKDHQTTSTLTITPTKDDDGARYRCVVYNRAMKEGEKYETTVTLSVNYYPRVEVGPENPLRVERDGTAKLDCNVDAKPKVTNVRWTRGGRFISSSFSHTIHRVSVQDAGEYECTADNGLGQVGTAKIQLDVLFAPVVVIETKTREAEERESINIKCNVTSNPPPVEIEWVKEGNPDFRQSSEVLSINDIRAEHAGTYICRGINNMRPYGAKATERVGNSTVAVLVRHRPGKAVITPNKPVVHVGNSVTFTCSASPPGWPVPQYRWFRDIEGEISTQKVLSQGSQYVIPRAHLGSEGRYHCHAANELGHGEMATITLEVHQPPQFLAKLQQHLTRRVGDSDFSVSCSAKGKPKPAVKWFKDGRELTGEANFYEITTSPNEGPNGMVTVQSNLKFFGKGRPNSNQLLPNDRGTYSCVYQNEVNSANSTMHLKIEHEPIILHQYNKVAADLRETAVVVCKVQAYPKPEFQWTFGTNTAPISMSSDAHYEINTQSDNNDIYTSTLKIHNVRHNDYGEYNCRASNSLETIRAPIRLQPKGAPEKPTNLDAADIGSNYISLNWTPGFDGGLSNTKFFVLYRKVSIPSNEVNGDCGSYYTSSPDWSEFDCHRNYPCNITPLDQHSSYVFKVKAMNTKGNSEYSSEITKTTKVSKIPSALRVSYDPSTKMLGINVGQTCLALTAVVETMLHAETHVPEWHIVGQIPLQASGNAPTFKESIVENIIIPRRSAARSLEDEEDFTMALEDESMPRVRVKLCLRGNPEHCGEYIGAEIGPSYIQDVASINMPTLVAIVVSCIVFALFIGLLLMFCRCKKKQTKKSVQAKDYEMDSVRPSIVAQQNQAPPPYYPASGLENKALEHSMDLALAMEDQKTAIYATQNGYGYNSGLQVPSHNIPPDWVNMGYMENSYSNSNNGGSVNSQDSLYQMKMSAAASNSGNLISQHHQYVERQQPSYGYDPLTHGGYGTVDDDYATYPHLATTPSQQMIADDYHNQMMMAQQPPSRQDYCSDPYAAVHKPNKKRLDSHMESPYHDVSGLPDPYMEQQMNMGEDQLDHPKPPQHLPQHLGGYDENLESGYSTPNSRNRRVIREIIV</sequence>
<evidence type="ECO:0000256" key="7">
    <source>
        <dbReference type="SAM" id="Phobius"/>
    </source>
</evidence>
<feature type="domain" description="Ig-like" evidence="9">
    <location>
        <begin position="620"/>
        <end position="717"/>
    </location>
</feature>
<gene>
    <name evidence="11" type="ORF">PVAND_006193</name>
</gene>
<dbReference type="InterPro" id="IPR007110">
    <property type="entry name" value="Ig-like_dom"/>
</dbReference>
<feature type="region of interest" description="Disordered" evidence="6">
    <location>
        <begin position="1195"/>
        <end position="1257"/>
    </location>
</feature>
<feature type="domain" description="Ig-like" evidence="9">
    <location>
        <begin position="320"/>
        <end position="402"/>
    </location>
</feature>
<dbReference type="GO" id="GO:0050839">
    <property type="term" value="F:cell adhesion molecule binding"/>
    <property type="evidence" value="ECO:0007669"/>
    <property type="project" value="TreeGrafter"/>
</dbReference>
<dbReference type="SMART" id="SM00060">
    <property type="entry name" value="FN3"/>
    <property type="match status" value="1"/>
</dbReference>
<evidence type="ECO:0000256" key="3">
    <source>
        <dbReference type="ARBA" id="ARBA00023157"/>
    </source>
</evidence>
<dbReference type="AlphaFoldDB" id="A0A9J6C2V2"/>
<feature type="compositionally biased region" description="Basic and acidic residues" evidence="6">
    <location>
        <begin position="1197"/>
        <end position="1207"/>
    </location>
</feature>
<dbReference type="InterPro" id="IPR036179">
    <property type="entry name" value="Ig-like_dom_sf"/>
</dbReference>
<dbReference type="GO" id="GO:0005886">
    <property type="term" value="C:plasma membrane"/>
    <property type="evidence" value="ECO:0007669"/>
    <property type="project" value="TreeGrafter"/>
</dbReference>
<feature type="domain" description="Fibronectin type-III" evidence="10">
    <location>
        <begin position="724"/>
        <end position="831"/>
    </location>
</feature>
<feature type="domain" description="Ig-like" evidence="9">
    <location>
        <begin position="235"/>
        <end position="313"/>
    </location>
</feature>
<dbReference type="Proteomes" id="UP001107558">
    <property type="component" value="Chromosome 2"/>
</dbReference>
<reference evidence="11" key="1">
    <citation type="submission" date="2021-03" db="EMBL/GenBank/DDBJ databases">
        <title>Chromosome level genome of the anhydrobiotic midge Polypedilum vanderplanki.</title>
        <authorList>
            <person name="Yoshida Y."/>
            <person name="Kikawada T."/>
            <person name="Gusev O."/>
        </authorList>
    </citation>
    <scope>NUCLEOTIDE SEQUENCE</scope>
    <source>
        <strain evidence="11">NIAS01</strain>
        <tissue evidence="11">Whole body or cell culture</tissue>
    </source>
</reference>
<evidence type="ECO:0000313" key="11">
    <source>
        <dbReference type="EMBL" id="KAG5676351.1"/>
    </source>
</evidence>
<evidence type="ECO:0000256" key="8">
    <source>
        <dbReference type="SAM" id="SignalP"/>
    </source>
</evidence>
<name>A0A9J6C2V2_POLVA</name>
<comment type="caution">
    <text evidence="11">The sequence shown here is derived from an EMBL/GenBank/DDBJ whole genome shotgun (WGS) entry which is preliminary data.</text>
</comment>
<accession>A0A9J6C2V2</accession>
<dbReference type="SUPFAM" id="SSF49265">
    <property type="entry name" value="Fibronectin type III"/>
    <property type="match status" value="1"/>
</dbReference>
<keyword evidence="8" id="KW-0732">Signal</keyword>
<dbReference type="SMART" id="SM00409">
    <property type="entry name" value="IG"/>
    <property type="match status" value="7"/>
</dbReference>
<dbReference type="EMBL" id="JADBJN010000002">
    <property type="protein sequence ID" value="KAG5676351.1"/>
    <property type="molecule type" value="Genomic_DNA"/>
</dbReference>
<dbReference type="InterPro" id="IPR003961">
    <property type="entry name" value="FN3_dom"/>
</dbReference>
<dbReference type="CDD" id="cd00063">
    <property type="entry name" value="FN3"/>
    <property type="match status" value="1"/>
</dbReference>
<keyword evidence="7" id="KW-1133">Transmembrane helix</keyword>
<proteinExistence type="predicted"/>
<dbReference type="InterPro" id="IPR036116">
    <property type="entry name" value="FN3_sf"/>
</dbReference>
<feature type="signal peptide" evidence="8">
    <location>
        <begin position="1"/>
        <end position="25"/>
    </location>
</feature>
<dbReference type="PANTHER" id="PTHR11640:SF134">
    <property type="entry name" value="ECHINOID, ISOFORM A-RELATED"/>
    <property type="match status" value="1"/>
</dbReference>
<feature type="domain" description="Ig-like" evidence="9">
    <location>
        <begin position="134"/>
        <end position="228"/>
    </location>
</feature>
<evidence type="ECO:0000256" key="1">
    <source>
        <dbReference type="ARBA" id="ARBA00004479"/>
    </source>
</evidence>
<evidence type="ECO:0000256" key="4">
    <source>
        <dbReference type="ARBA" id="ARBA00023180"/>
    </source>
</evidence>
<feature type="domain" description="Ig-like" evidence="9">
    <location>
        <begin position="34"/>
        <end position="127"/>
    </location>
</feature>
<protein>
    <submittedName>
        <fullName evidence="11">Uncharacterized protein</fullName>
    </submittedName>
</protein>
<dbReference type="PROSITE" id="PS50853">
    <property type="entry name" value="FN3"/>
    <property type="match status" value="1"/>
</dbReference>
<keyword evidence="2 7" id="KW-0472">Membrane</keyword>
<keyword evidence="4" id="KW-0325">Glycoprotein</keyword>
<keyword evidence="3" id="KW-1015">Disulfide bond</keyword>
<feature type="transmembrane region" description="Helical" evidence="7">
    <location>
        <begin position="967"/>
        <end position="988"/>
    </location>
</feature>
<organism evidence="11 12">
    <name type="scientific">Polypedilum vanderplanki</name>
    <name type="common">Sleeping chironomid midge</name>
    <dbReference type="NCBI Taxonomy" id="319348"/>
    <lineage>
        <taxon>Eukaryota</taxon>
        <taxon>Metazoa</taxon>
        <taxon>Ecdysozoa</taxon>
        <taxon>Arthropoda</taxon>
        <taxon>Hexapoda</taxon>
        <taxon>Insecta</taxon>
        <taxon>Pterygota</taxon>
        <taxon>Neoptera</taxon>
        <taxon>Endopterygota</taxon>
        <taxon>Diptera</taxon>
        <taxon>Nematocera</taxon>
        <taxon>Chironomoidea</taxon>
        <taxon>Chironomidae</taxon>
        <taxon>Chironominae</taxon>
        <taxon>Polypedilum</taxon>
        <taxon>Polypedilum</taxon>
    </lineage>
</organism>
<dbReference type="Pfam" id="PF13927">
    <property type="entry name" value="Ig_3"/>
    <property type="match status" value="5"/>
</dbReference>
<evidence type="ECO:0000313" key="12">
    <source>
        <dbReference type="Proteomes" id="UP001107558"/>
    </source>
</evidence>
<dbReference type="Pfam" id="PF00041">
    <property type="entry name" value="fn3"/>
    <property type="match status" value="1"/>
</dbReference>
<feature type="domain" description="Ig-like" evidence="9">
    <location>
        <begin position="507"/>
        <end position="617"/>
    </location>
</feature>
<keyword evidence="12" id="KW-1185">Reference proteome</keyword>
<dbReference type="InterPro" id="IPR051275">
    <property type="entry name" value="Cell_adhesion_signaling"/>
</dbReference>
<dbReference type="Pfam" id="PF13895">
    <property type="entry name" value="Ig_2"/>
    <property type="match status" value="1"/>
</dbReference>
<dbReference type="SUPFAM" id="SSF48726">
    <property type="entry name" value="Immunoglobulin"/>
    <property type="match status" value="7"/>
</dbReference>
<evidence type="ECO:0000259" key="9">
    <source>
        <dbReference type="PROSITE" id="PS50835"/>
    </source>
</evidence>
<dbReference type="InterPro" id="IPR003599">
    <property type="entry name" value="Ig_sub"/>
</dbReference>
<dbReference type="InterPro" id="IPR013783">
    <property type="entry name" value="Ig-like_fold"/>
</dbReference>
<feature type="domain" description="Ig-like" evidence="9">
    <location>
        <begin position="414"/>
        <end position="500"/>
    </location>
</feature>
<evidence type="ECO:0000256" key="5">
    <source>
        <dbReference type="ARBA" id="ARBA00023319"/>
    </source>
</evidence>
<dbReference type="GO" id="GO:0098609">
    <property type="term" value="P:cell-cell adhesion"/>
    <property type="evidence" value="ECO:0007669"/>
    <property type="project" value="TreeGrafter"/>
</dbReference>
<keyword evidence="7" id="KW-0812">Transmembrane</keyword>
<evidence type="ECO:0000259" key="10">
    <source>
        <dbReference type="PROSITE" id="PS50853"/>
    </source>
</evidence>
<dbReference type="GO" id="GO:0005911">
    <property type="term" value="C:cell-cell junction"/>
    <property type="evidence" value="ECO:0007669"/>
    <property type="project" value="TreeGrafter"/>
</dbReference>
<dbReference type="CDD" id="cd00096">
    <property type="entry name" value="Ig"/>
    <property type="match status" value="4"/>
</dbReference>
<dbReference type="SMART" id="SM00408">
    <property type="entry name" value="IGc2"/>
    <property type="match status" value="6"/>
</dbReference>
<dbReference type="Gene3D" id="2.60.40.10">
    <property type="entry name" value="Immunoglobulins"/>
    <property type="match status" value="8"/>
</dbReference>
<comment type="subcellular location">
    <subcellularLocation>
        <location evidence="1">Membrane</location>
        <topology evidence="1">Single-pass type I membrane protein</topology>
    </subcellularLocation>
</comment>
<dbReference type="OrthoDB" id="5857426at2759"/>
<dbReference type="PROSITE" id="PS50835">
    <property type="entry name" value="IG_LIKE"/>
    <property type="match status" value="7"/>
</dbReference>
<feature type="chain" id="PRO_5039952503" evidence="8">
    <location>
        <begin position="26"/>
        <end position="1269"/>
    </location>
</feature>
<keyword evidence="5" id="KW-0393">Immunoglobulin domain</keyword>
<dbReference type="InterPro" id="IPR003598">
    <property type="entry name" value="Ig_sub2"/>
</dbReference>
<dbReference type="PANTHER" id="PTHR11640">
    <property type="entry name" value="NEPHRIN"/>
    <property type="match status" value="1"/>
</dbReference>
<evidence type="ECO:0000256" key="2">
    <source>
        <dbReference type="ARBA" id="ARBA00023136"/>
    </source>
</evidence>
<evidence type="ECO:0000256" key="6">
    <source>
        <dbReference type="SAM" id="MobiDB-lite"/>
    </source>
</evidence>